<dbReference type="EMBL" id="UFTA01000002">
    <property type="protein sequence ID" value="SUU92510.1"/>
    <property type="molecule type" value="Genomic_DNA"/>
</dbReference>
<dbReference type="AlphaFoldDB" id="A0A2I1M8I0"/>
<proteinExistence type="predicted"/>
<reference evidence="2 4" key="2">
    <citation type="submission" date="2018-06" db="EMBL/GenBank/DDBJ databases">
        <authorList>
            <consortium name="Pathogen Informatics"/>
            <person name="Doyle S."/>
        </authorList>
    </citation>
    <scope>NUCLEOTIDE SEQUENCE [LARGE SCALE GENOMIC DNA]</scope>
    <source>
        <strain evidence="2 4">NCTC9810</strain>
    </source>
</reference>
<gene>
    <name evidence="1" type="ORF">CYJ34_06415</name>
    <name evidence="2" type="ORF">NCTC9810_00843</name>
</gene>
<evidence type="ECO:0000313" key="3">
    <source>
        <dbReference type="Proteomes" id="UP000234335"/>
    </source>
</evidence>
<dbReference type="EMBL" id="PKGS01000004">
    <property type="protein sequence ID" value="PKZ16445.1"/>
    <property type="molecule type" value="Genomic_DNA"/>
</dbReference>
<dbReference type="RefSeq" id="WP_101540468.1">
    <property type="nucleotide sequence ID" value="NZ_PKGS01000004.1"/>
</dbReference>
<name>A0A2I1M8I0_9FIRM</name>
<organism evidence="1 3">
    <name type="scientific">Anaerococcus octavius</name>
    <dbReference type="NCBI Taxonomy" id="54007"/>
    <lineage>
        <taxon>Bacteria</taxon>
        <taxon>Bacillati</taxon>
        <taxon>Bacillota</taxon>
        <taxon>Tissierellia</taxon>
        <taxon>Tissierellales</taxon>
        <taxon>Peptoniphilaceae</taxon>
        <taxon>Anaerococcus</taxon>
    </lineage>
</organism>
<dbReference type="OrthoDB" id="1693196at2"/>
<sequence length="82" mass="9410">MKNKGKDNLANVTDDLEKEDMINYKKTSEEIEKVKEYQESLVEDVPMSNGEHCGIVEFEGQRINTCKGEKIVKNGYENPDIK</sequence>
<dbReference type="Proteomes" id="UP000255124">
    <property type="component" value="Unassembled WGS sequence"/>
</dbReference>
<evidence type="ECO:0000313" key="1">
    <source>
        <dbReference type="EMBL" id="PKZ16445.1"/>
    </source>
</evidence>
<protein>
    <submittedName>
        <fullName evidence="1">Uncharacterized protein</fullName>
    </submittedName>
</protein>
<reference evidence="1 3" key="1">
    <citation type="submission" date="2017-12" db="EMBL/GenBank/DDBJ databases">
        <title>Phylogenetic diversity of female urinary microbiome.</title>
        <authorList>
            <person name="Thomas-White K."/>
            <person name="Wolfe A.J."/>
        </authorList>
    </citation>
    <scope>NUCLEOTIDE SEQUENCE [LARGE SCALE GENOMIC DNA]</scope>
    <source>
        <strain evidence="1 3">UMB0119</strain>
    </source>
</reference>
<evidence type="ECO:0000313" key="4">
    <source>
        <dbReference type="Proteomes" id="UP000255124"/>
    </source>
</evidence>
<accession>A0A2I1M8I0</accession>
<dbReference type="Proteomes" id="UP000234335">
    <property type="component" value="Unassembled WGS sequence"/>
</dbReference>
<keyword evidence="3" id="KW-1185">Reference proteome</keyword>
<evidence type="ECO:0000313" key="2">
    <source>
        <dbReference type="EMBL" id="SUU92510.1"/>
    </source>
</evidence>